<evidence type="ECO:0000313" key="2">
    <source>
        <dbReference type="EMBL" id="MDY7233003.1"/>
    </source>
</evidence>
<feature type="signal peptide" evidence="1">
    <location>
        <begin position="1"/>
        <end position="21"/>
    </location>
</feature>
<keyword evidence="3" id="KW-1185">Reference proteome</keyword>
<reference evidence="2 3" key="1">
    <citation type="submission" date="2023-12" db="EMBL/GenBank/DDBJ databases">
        <title>the genome sequence of Hyalangium sp. s54d21.</title>
        <authorList>
            <person name="Zhang X."/>
        </authorList>
    </citation>
    <scope>NUCLEOTIDE SEQUENCE [LARGE SCALE GENOMIC DNA]</scope>
    <source>
        <strain evidence="3">s54d21</strain>
    </source>
</reference>
<dbReference type="PROSITE" id="PS51257">
    <property type="entry name" value="PROKAR_LIPOPROTEIN"/>
    <property type="match status" value="1"/>
</dbReference>
<organism evidence="2 3">
    <name type="scientific">Hyalangium rubrum</name>
    <dbReference type="NCBI Taxonomy" id="3103134"/>
    <lineage>
        <taxon>Bacteria</taxon>
        <taxon>Pseudomonadati</taxon>
        <taxon>Myxococcota</taxon>
        <taxon>Myxococcia</taxon>
        <taxon>Myxococcales</taxon>
        <taxon>Cystobacterineae</taxon>
        <taxon>Archangiaceae</taxon>
        <taxon>Hyalangium</taxon>
    </lineage>
</organism>
<gene>
    <name evidence="2" type="ORF">SYV04_41840</name>
</gene>
<evidence type="ECO:0000313" key="3">
    <source>
        <dbReference type="Proteomes" id="UP001291309"/>
    </source>
</evidence>
<evidence type="ECO:0008006" key="4">
    <source>
        <dbReference type="Google" id="ProtNLM"/>
    </source>
</evidence>
<dbReference type="Proteomes" id="UP001291309">
    <property type="component" value="Unassembled WGS sequence"/>
</dbReference>
<dbReference type="EMBL" id="JAXIVS010000026">
    <property type="protein sequence ID" value="MDY7233003.1"/>
    <property type="molecule type" value="Genomic_DNA"/>
</dbReference>
<feature type="chain" id="PRO_5047298530" description="Lipoprotein" evidence="1">
    <location>
        <begin position="22"/>
        <end position="162"/>
    </location>
</feature>
<comment type="caution">
    <text evidence="2">The sequence shown here is derived from an EMBL/GenBank/DDBJ whole genome shotgun (WGS) entry which is preliminary data.</text>
</comment>
<sequence length="162" mass="18186">MAPRRLVGVVLLLALSTACNSTRVVRLDTGQGVSVFHTPRTTETRPVDLGEEEFTQAIAREVRRKRPSANPEQTARELLEVPPRSGWYGYTRRQGVVPLDGQPLASQWAEMDRRVTQEYLRFCTALRTPGDCRKALMNSPVLTGDSRYALAMSFALEEVIPR</sequence>
<dbReference type="RefSeq" id="WP_321551716.1">
    <property type="nucleotide sequence ID" value="NZ_JAXIVS010000026.1"/>
</dbReference>
<proteinExistence type="predicted"/>
<name>A0ABU5HHR1_9BACT</name>
<keyword evidence="1" id="KW-0732">Signal</keyword>
<accession>A0ABU5HHR1</accession>
<evidence type="ECO:0000256" key="1">
    <source>
        <dbReference type="SAM" id="SignalP"/>
    </source>
</evidence>
<protein>
    <recommendedName>
        <fullName evidence="4">Lipoprotein</fullName>
    </recommendedName>
</protein>